<feature type="region of interest" description="Disordered" evidence="1">
    <location>
        <begin position="116"/>
        <end position="190"/>
    </location>
</feature>
<reference evidence="2 3" key="1">
    <citation type="submission" date="2021-03" db="EMBL/GenBank/DDBJ databases">
        <authorList>
            <person name="King G.J."/>
            <person name="Bancroft I."/>
            <person name="Baten A."/>
            <person name="Bloomfield J."/>
            <person name="Borpatragohain P."/>
            <person name="He Z."/>
            <person name="Irish N."/>
            <person name="Irwin J."/>
            <person name="Liu K."/>
            <person name="Mauleon R.P."/>
            <person name="Moore J."/>
            <person name="Morris R."/>
            <person name="Ostergaard L."/>
            <person name="Wang B."/>
            <person name="Wells R."/>
        </authorList>
    </citation>
    <scope>NUCLEOTIDE SEQUENCE [LARGE SCALE GENOMIC DNA]</scope>
    <source>
        <strain evidence="2">R-o-18</strain>
        <tissue evidence="2">Leaf</tissue>
    </source>
</reference>
<protein>
    <submittedName>
        <fullName evidence="2">Uncharacterized protein</fullName>
    </submittedName>
</protein>
<evidence type="ECO:0000256" key="1">
    <source>
        <dbReference type="SAM" id="MobiDB-lite"/>
    </source>
</evidence>
<sequence>MARRYSRSEKGKWQGPPEPPTKRPPVRIPANDCDDLIEANRLTVIGRLTNSTVQKPRAIWVEVNGLQPLVMKMEIELPTDDITEEADCLQRPQNALPPKDRILGITQSIALQRIEAEKRRHDDRRGYRRPDESRPLTRNPAAVYSQNRRDLSSEGRHYSREGGYGRDHSILSRTARSNSGYRRTEAPNMQYRVVEKSRLSSGSSAPHLNPMVQPVVAASTGNIPIAQTELHQQNHTPIRNVRDRLSGPIGETGTQAPASRLEITPARNLQSRIEVPDASRDGTHSGSHERRSALERLAEPKLRKPPNFESGRLQEPSDHMETEEQLAPAMIPATTRSNNLSAGTSKRAGHAIPIASQSKSAGKRKVLAKKRIARSPRQTLLQRRSTTSSSSTTTRRRLVGNDDINLPCNKA</sequence>
<evidence type="ECO:0000313" key="3">
    <source>
        <dbReference type="Proteomes" id="UP000823674"/>
    </source>
</evidence>
<organism evidence="2 3">
    <name type="scientific">Brassica rapa subsp. trilocularis</name>
    <dbReference type="NCBI Taxonomy" id="1813537"/>
    <lineage>
        <taxon>Eukaryota</taxon>
        <taxon>Viridiplantae</taxon>
        <taxon>Streptophyta</taxon>
        <taxon>Embryophyta</taxon>
        <taxon>Tracheophyta</taxon>
        <taxon>Spermatophyta</taxon>
        <taxon>Magnoliopsida</taxon>
        <taxon>eudicotyledons</taxon>
        <taxon>Gunneridae</taxon>
        <taxon>Pentapetalae</taxon>
        <taxon>rosids</taxon>
        <taxon>malvids</taxon>
        <taxon>Brassicales</taxon>
        <taxon>Brassicaceae</taxon>
        <taxon>Brassiceae</taxon>
        <taxon>Brassica</taxon>
    </lineage>
</organism>
<evidence type="ECO:0000313" key="2">
    <source>
        <dbReference type="EMBL" id="KAG5381783.1"/>
    </source>
</evidence>
<feature type="compositionally biased region" description="Basic and acidic residues" evidence="1">
    <location>
        <begin position="274"/>
        <end position="302"/>
    </location>
</feature>
<feature type="region of interest" description="Disordered" evidence="1">
    <location>
        <begin position="241"/>
        <end position="411"/>
    </location>
</feature>
<feature type="compositionally biased region" description="Basic and acidic residues" evidence="1">
    <location>
        <begin position="116"/>
        <end position="135"/>
    </location>
</feature>
<feature type="non-terminal residue" evidence="2">
    <location>
        <position position="411"/>
    </location>
</feature>
<feature type="compositionally biased region" description="Low complexity" evidence="1">
    <location>
        <begin position="383"/>
        <end position="393"/>
    </location>
</feature>
<proteinExistence type="predicted"/>
<dbReference type="Proteomes" id="UP000823674">
    <property type="component" value="Chromosome A09"/>
</dbReference>
<feature type="region of interest" description="Disordered" evidence="1">
    <location>
        <begin position="1"/>
        <end position="27"/>
    </location>
</feature>
<keyword evidence="3" id="KW-1185">Reference proteome</keyword>
<feature type="compositionally biased region" description="Pro residues" evidence="1">
    <location>
        <begin position="16"/>
        <end position="27"/>
    </location>
</feature>
<feature type="compositionally biased region" description="Polar residues" evidence="1">
    <location>
        <begin position="171"/>
        <end position="181"/>
    </location>
</feature>
<feature type="compositionally biased region" description="Basic residues" evidence="1">
    <location>
        <begin position="361"/>
        <end position="374"/>
    </location>
</feature>
<feature type="compositionally biased region" description="Polar residues" evidence="1">
    <location>
        <begin position="334"/>
        <end position="344"/>
    </location>
</feature>
<name>A0ABQ7L5E4_BRACM</name>
<feature type="compositionally biased region" description="Basic and acidic residues" evidence="1">
    <location>
        <begin position="147"/>
        <end position="170"/>
    </location>
</feature>
<feature type="compositionally biased region" description="Basic and acidic residues" evidence="1">
    <location>
        <begin position="1"/>
        <end position="12"/>
    </location>
</feature>
<accession>A0ABQ7L5E4</accession>
<dbReference type="EMBL" id="JADBGQ010000008">
    <property type="protein sequence ID" value="KAG5381783.1"/>
    <property type="molecule type" value="Genomic_DNA"/>
</dbReference>
<gene>
    <name evidence="2" type="primary">A09g500690.1_BraROA</name>
    <name evidence="2" type="ORF">IGI04_033253</name>
</gene>
<comment type="caution">
    <text evidence="2">The sequence shown here is derived from an EMBL/GenBank/DDBJ whole genome shotgun (WGS) entry which is preliminary data.</text>
</comment>